<dbReference type="PRINTS" id="PR00038">
    <property type="entry name" value="HTHLUXR"/>
</dbReference>
<evidence type="ECO:0000259" key="5">
    <source>
        <dbReference type="PROSITE" id="PS50043"/>
    </source>
</evidence>
<dbReference type="Pfam" id="PF00196">
    <property type="entry name" value="GerE"/>
    <property type="match status" value="1"/>
</dbReference>
<evidence type="ECO:0000313" key="6">
    <source>
        <dbReference type="EMBL" id="SMC69709.1"/>
    </source>
</evidence>
<dbReference type="OrthoDB" id="9789465at2"/>
<name>A0A1W2B9W3_9FIRM</name>
<dbReference type="GO" id="GO:0006355">
    <property type="term" value="P:regulation of DNA-templated transcription"/>
    <property type="evidence" value="ECO:0007669"/>
    <property type="project" value="InterPro"/>
</dbReference>
<sequence length="107" mass="12412">MALLDRLKRIWSSEYNEGRYLPQKQNTEKKEGQTLQEKQTNAASLTPREHDLFLLLLEGYTLKECAKQLSVKYSTANTHMTGIYKKLGVNSRAELIIHYRDIKDTVP</sequence>
<keyword evidence="1" id="KW-0805">Transcription regulation</keyword>
<dbReference type="GO" id="GO:0003677">
    <property type="term" value="F:DNA binding"/>
    <property type="evidence" value="ECO:0007669"/>
    <property type="project" value="UniProtKB-KW"/>
</dbReference>
<accession>A0A1W2B9W3</accession>
<dbReference type="PANTHER" id="PTHR44688:SF16">
    <property type="entry name" value="DNA-BINDING TRANSCRIPTIONAL ACTIVATOR DEVR_DOSR"/>
    <property type="match status" value="1"/>
</dbReference>
<evidence type="ECO:0000256" key="3">
    <source>
        <dbReference type="ARBA" id="ARBA00023163"/>
    </source>
</evidence>
<gene>
    <name evidence="6" type="ORF">SAMN02745168_2087</name>
</gene>
<feature type="domain" description="HTH luxR-type" evidence="5">
    <location>
        <begin position="38"/>
        <end position="103"/>
    </location>
</feature>
<evidence type="ECO:0000313" key="7">
    <source>
        <dbReference type="Proteomes" id="UP000192790"/>
    </source>
</evidence>
<dbReference type="SUPFAM" id="SSF46894">
    <property type="entry name" value="C-terminal effector domain of the bipartite response regulators"/>
    <property type="match status" value="1"/>
</dbReference>
<evidence type="ECO:0000256" key="1">
    <source>
        <dbReference type="ARBA" id="ARBA00023015"/>
    </source>
</evidence>
<organism evidence="6 7">
    <name type="scientific">Papillibacter cinnamivorans DSM 12816</name>
    <dbReference type="NCBI Taxonomy" id="1122930"/>
    <lineage>
        <taxon>Bacteria</taxon>
        <taxon>Bacillati</taxon>
        <taxon>Bacillota</taxon>
        <taxon>Clostridia</taxon>
        <taxon>Eubacteriales</taxon>
        <taxon>Oscillospiraceae</taxon>
        <taxon>Papillibacter</taxon>
    </lineage>
</organism>
<dbReference type="Proteomes" id="UP000192790">
    <property type="component" value="Unassembled WGS sequence"/>
</dbReference>
<dbReference type="PANTHER" id="PTHR44688">
    <property type="entry name" value="DNA-BINDING TRANSCRIPTIONAL ACTIVATOR DEVR_DOSR"/>
    <property type="match status" value="1"/>
</dbReference>
<dbReference type="AlphaFoldDB" id="A0A1W2B9W3"/>
<keyword evidence="3" id="KW-0804">Transcription</keyword>
<dbReference type="InterPro" id="IPR036388">
    <property type="entry name" value="WH-like_DNA-bd_sf"/>
</dbReference>
<dbReference type="SMART" id="SM00421">
    <property type="entry name" value="HTH_LUXR"/>
    <property type="match status" value="1"/>
</dbReference>
<protein>
    <submittedName>
        <fullName evidence="6">Regulatory protein, luxR family</fullName>
    </submittedName>
</protein>
<proteinExistence type="predicted"/>
<evidence type="ECO:0000256" key="4">
    <source>
        <dbReference type="SAM" id="MobiDB-lite"/>
    </source>
</evidence>
<keyword evidence="7" id="KW-1185">Reference proteome</keyword>
<dbReference type="STRING" id="1122930.SAMN02745168_2087"/>
<dbReference type="Gene3D" id="1.10.10.10">
    <property type="entry name" value="Winged helix-like DNA-binding domain superfamily/Winged helix DNA-binding domain"/>
    <property type="match status" value="1"/>
</dbReference>
<dbReference type="PROSITE" id="PS50043">
    <property type="entry name" value="HTH_LUXR_2"/>
    <property type="match status" value="1"/>
</dbReference>
<keyword evidence="2" id="KW-0238">DNA-binding</keyword>
<dbReference type="CDD" id="cd06170">
    <property type="entry name" value="LuxR_C_like"/>
    <property type="match status" value="1"/>
</dbReference>
<dbReference type="RefSeq" id="WP_084234762.1">
    <property type="nucleotide sequence ID" value="NZ_FWXW01000005.1"/>
</dbReference>
<dbReference type="InterPro" id="IPR000792">
    <property type="entry name" value="Tscrpt_reg_LuxR_C"/>
</dbReference>
<feature type="region of interest" description="Disordered" evidence="4">
    <location>
        <begin position="22"/>
        <end position="43"/>
    </location>
</feature>
<dbReference type="InterPro" id="IPR016032">
    <property type="entry name" value="Sig_transdc_resp-reg_C-effctor"/>
</dbReference>
<feature type="compositionally biased region" description="Polar residues" evidence="4">
    <location>
        <begin position="33"/>
        <end position="43"/>
    </location>
</feature>
<reference evidence="6 7" key="1">
    <citation type="submission" date="2017-04" db="EMBL/GenBank/DDBJ databases">
        <authorList>
            <person name="Afonso C.L."/>
            <person name="Miller P.J."/>
            <person name="Scott M.A."/>
            <person name="Spackman E."/>
            <person name="Goraichik I."/>
            <person name="Dimitrov K.M."/>
            <person name="Suarez D.L."/>
            <person name="Swayne D.E."/>
        </authorList>
    </citation>
    <scope>NUCLEOTIDE SEQUENCE [LARGE SCALE GENOMIC DNA]</scope>
    <source>
        <strain evidence="6 7">DSM 12816</strain>
    </source>
</reference>
<dbReference type="EMBL" id="FWXW01000005">
    <property type="protein sequence ID" value="SMC69709.1"/>
    <property type="molecule type" value="Genomic_DNA"/>
</dbReference>
<evidence type="ECO:0000256" key="2">
    <source>
        <dbReference type="ARBA" id="ARBA00023125"/>
    </source>
</evidence>